<evidence type="ECO:0000259" key="1">
    <source>
        <dbReference type="Pfam" id="PF13392"/>
    </source>
</evidence>
<dbReference type="InterPro" id="IPR044925">
    <property type="entry name" value="His-Me_finger_sf"/>
</dbReference>
<name>A0A6J5M7Z3_9CAUD</name>
<dbReference type="InterPro" id="IPR003615">
    <property type="entry name" value="HNH_nuc"/>
</dbReference>
<feature type="domain" description="HNH nuclease" evidence="1">
    <location>
        <begin position="38"/>
        <end position="81"/>
    </location>
</feature>
<gene>
    <name evidence="2" type="ORF">UFOVP424_33</name>
</gene>
<proteinExistence type="predicted"/>
<organism evidence="2">
    <name type="scientific">uncultured Caudovirales phage</name>
    <dbReference type="NCBI Taxonomy" id="2100421"/>
    <lineage>
        <taxon>Viruses</taxon>
        <taxon>Duplodnaviria</taxon>
        <taxon>Heunggongvirae</taxon>
        <taxon>Uroviricota</taxon>
        <taxon>Caudoviricetes</taxon>
        <taxon>Peduoviridae</taxon>
        <taxon>Maltschvirus</taxon>
        <taxon>Maltschvirus maltsch</taxon>
    </lineage>
</organism>
<protein>
    <submittedName>
        <fullName evidence="2">HNH nuclease</fullName>
    </submittedName>
</protein>
<dbReference type="SUPFAM" id="SSF54060">
    <property type="entry name" value="His-Me finger endonucleases"/>
    <property type="match status" value="1"/>
</dbReference>
<dbReference type="Gene3D" id="3.90.75.20">
    <property type="match status" value="1"/>
</dbReference>
<sequence>MTGIFVSKEGKVYKNGIEKKLTLDKNYLITRIAGKNHLVHRLVAETYLSNPENKKQVNHKNGNKLDNRVENLEWTTQQENLKHRDEVIKTCIWGEKAALSKLTNKQAEMIREEYKTTKTSYPKLAKKYGVYKGTIARIVRRETFSKYAFAENN</sequence>
<reference evidence="2" key="1">
    <citation type="submission" date="2020-04" db="EMBL/GenBank/DDBJ databases">
        <authorList>
            <person name="Chiriac C."/>
            <person name="Salcher M."/>
            <person name="Ghai R."/>
            <person name="Kavagutti S V."/>
        </authorList>
    </citation>
    <scope>NUCLEOTIDE SEQUENCE</scope>
</reference>
<dbReference type="EMBL" id="LR796395">
    <property type="protein sequence ID" value="CAB4141747.1"/>
    <property type="molecule type" value="Genomic_DNA"/>
</dbReference>
<evidence type="ECO:0000313" key="2">
    <source>
        <dbReference type="EMBL" id="CAB4141747.1"/>
    </source>
</evidence>
<dbReference type="Pfam" id="PF13392">
    <property type="entry name" value="HNH_3"/>
    <property type="match status" value="1"/>
</dbReference>
<accession>A0A6J5M7Z3</accession>